<dbReference type="EMBL" id="APPK01000026">
    <property type="protein sequence ID" value="ENV22504.1"/>
    <property type="molecule type" value="Genomic_DNA"/>
</dbReference>
<sequence>MKLTDTECRKAQPKEKRYRLSDENGLSLLVTPSGQKYWNIRFTVLGERKSESSVRNQPTELSKDLLIFTNQAESFSIADLTMNQSIIY</sequence>
<evidence type="ECO:0000259" key="3">
    <source>
        <dbReference type="Pfam" id="PF13356"/>
    </source>
</evidence>
<dbReference type="InterPro" id="IPR050808">
    <property type="entry name" value="Phage_Integrase"/>
</dbReference>
<name>N8YME7_ACIBZ</name>
<dbReference type="PANTHER" id="PTHR30629:SF2">
    <property type="entry name" value="PROPHAGE INTEGRASE INTS-RELATED"/>
    <property type="match status" value="1"/>
</dbReference>
<organism evidence="4 5">
    <name type="scientific">Acinetobacter bereziniae NIPH 3</name>
    <dbReference type="NCBI Taxonomy" id="1217651"/>
    <lineage>
        <taxon>Bacteria</taxon>
        <taxon>Pseudomonadati</taxon>
        <taxon>Pseudomonadota</taxon>
        <taxon>Gammaproteobacteria</taxon>
        <taxon>Moraxellales</taxon>
        <taxon>Moraxellaceae</taxon>
        <taxon>Acinetobacter</taxon>
    </lineage>
</organism>
<evidence type="ECO:0000256" key="2">
    <source>
        <dbReference type="ARBA" id="ARBA00022908"/>
    </source>
</evidence>
<reference evidence="4 5" key="1">
    <citation type="submission" date="2013-02" db="EMBL/GenBank/DDBJ databases">
        <title>The Genome Sequence of Acinetobacter bereziniae NIPH 3.</title>
        <authorList>
            <consortium name="The Broad Institute Genome Sequencing Platform"/>
            <consortium name="The Broad Institute Genome Sequencing Center for Infectious Disease"/>
            <person name="Cerqueira G."/>
            <person name="Feldgarden M."/>
            <person name="Courvalin P."/>
            <person name="Perichon B."/>
            <person name="Grillot-Courvalin C."/>
            <person name="Clermont D."/>
            <person name="Rocha E."/>
            <person name="Yoon E.-J."/>
            <person name="Nemec A."/>
            <person name="Walker B."/>
            <person name="Young S.K."/>
            <person name="Zeng Q."/>
            <person name="Gargeya S."/>
            <person name="Fitzgerald M."/>
            <person name="Haas B."/>
            <person name="Abouelleil A."/>
            <person name="Alvarado L."/>
            <person name="Arachchi H.M."/>
            <person name="Berlin A.M."/>
            <person name="Chapman S.B."/>
            <person name="Dewar J."/>
            <person name="Goldberg J."/>
            <person name="Griggs A."/>
            <person name="Gujja S."/>
            <person name="Hansen M."/>
            <person name="Howarth C."/>
            <person name="Imamovic A."/>
            <person name="Larimer J."/>
            <person name="McCowan C."/>
            <person name="Murphy C."/>
            <person name="Neiman D."/>
            <person name="Pearson M."/>
            <person name="Priest M."/>
            <person name="Roberts A."/>
            <person name="Saif S."/>
            <person name="Shea T."/>
            <person name="Sisk P."/>
            <person name="Sykes S."/>
            <person name="Wortman J."/>
            <person name="Nusbaum C."/>
            <person name="Birren B."/>
        </authorList>
    </citation>
    <scope>NUCLEOTIDE SEQUENCE [LARGE SCALE GENOMIC DNA]</scope>
    <source>
        <strain evidence="4 5">NIPH 3</strain>
    </source>
</reference>
<evidence type="ECO:0000256" key="1">
    <source>
        <dbReference type="ARBA" id="ARBA00008857"/>
    </source>
</evidence>
<dbReference type="InterPro" id="IPR025166">
    <property type="entry name" value="Integrase_DNA_bind_dom"/>
</dbReference>
<dbReference type="GO" id="GO:0015074">
    <property type="term" value="P:DNA integration"/>
    <property type="evidence" value="ECO:0007669"/>
    <property type="project" value="UniProtKB-KW"/>
</dbReference>
<dbReference type="Gene3D" id="3.30.160.390">
    <property type="entry name" value="Integrase, DNA-binding domain"/>
    <property type="match status" value="1"/>
</dbReference>
<gene>
    <name evidence="4" type="ORF">F963_01498</name>
</gene>
<evidence type="ECO:0000313" key="4">
    <source>
        <dbReference type="EMBL" id="ENV22504.1"/>
    </source>
</evidence>
<dbReference type="Proteomes" id="UP000013270">
    <property type="component" value="Unassembled WGS sequence"/>
</dbReference>
<dbReference type="AlphaFoldDB" id="N8YME7"/>
<dbReference type="PANTHER" id="PTHR30629">
    <property type="entry name" value="PROPHAGE INTEGRASE"/>
    <property type="match status" value="1"/>
</dbReference>
<accession>N8YME7</accession>
<dbReference type="Pfam" id="PF13356">
    <property type="entry name" value="Arm-DNA-bind_3"/>
    <property type="match status" value="1"/>
</dbReference>
<proteinExistence type="inferred from homology"/>
<comment type="similarity">
    <text evidence="1">Belongs to the 'phage' integrase family.</text>
</comment>
<protein>
    <recommendedName>
        <fullName evidence="3">Integrase DNA-binding domain-containing protein</fullName>
    </recommendedName>
</protein>
<feature type="domain" description="Integrase DNA-binding" evidence="3">
    <location>
        <begin position="3"/>
        <end position="49"/>
    </location>
</feature>
<keyword evidence="2" id="KW-0229">DNA integration</keyword>
<dbReference type="HOGENOM" id="CLU_2462022_0_0_6"/>
<evidence type="ECO:0000313" key="5">
    <source>
        <dbReference type="Proteomes" id="UP000013270"/>
    </source>
</evidence>
<comment type="caution">
    <text evidence="4">The sequence shown here is derived from an EMBL/GenBank/DDBJ whole genome shotgun (WGS) entry which is preliminary data.</text>
</comment>
<dbReference type="InterPro" id="IPR038488">
    <property type="entry name" value="Integrase_DNA-bd_sf"/>
</dbReference>